<evidence type="ECO:0000256" key="1">
    <source>
        <dbReference type="SAM" id="MobiDB-lite"/>
    </source>
</evidence>
<dbReference type="InParanoid" id="A0A1C7N0C0"/>
<organism evidence="2 3">
    <name type="scientific">Choanephora cucurbitarum</name>
    <dbReference type="NCBI Taxonomy" id="101091"/>
    <lineage>
        <taxon>Eukaryota</taxon>
        <taxon>Fungi</taxon>
        <taxon>Fungi incertae sedis</taxon>
        <taxon>Mucoromycota</taxon>
        <taxon>Mucoromycotina</taxon>
        <taxon>Mucoromycetes</taxon>
        <taxon>Mucorales</taxon>
        <taxon>Mucorineae</taxon>
        <taxon>Choanephoraceae</taxon>
        <taxon>Choanephoroideae</taxon>
        <taxon>Choanephora</taxon>
    </lineage>
</organism>
<gene>
    <name evidence="2" type="ORF">A0J61_09423</name>
</gene>
<dbReference type="Proteomes" id="UP000093000">
    <property type="component" value="Unassembled WGS sequence"/>
</dbReference>
<reference evidence="2 3" key="1">
    <citation type="submission" date="2016-03" db="EMBL/GenBank/DDBJ databases">
        <title>Choanephora cucurbitarum.</title>
        <authorList>
            <person name="Min B."/>
            <person name="Park H."/>
            <person name="Park J.-H."/>
            <person name="Shin H.-D."/>
            <person name="Choi I.-G."/>
        </authorList>
    </citation>
    <scope>NUCLEOTIDE SEQUENCE [LARGE SCALE GENOMIC DNA]</scope>
    <source>
        <strain evidence="2 3">KUS-F28377</strain>
    </source>
</reference>
<dbReference type="EMBL" id="LUGH01000847">
    <property type="protein sequence ID" value="OBZ82523.1"/>
    <property type="molecule type" value="Genomic_DNA"/>
</dbReference>
<feature type="region of interest" description="Disordered" evidence="1">
    <location>
        <begin position="75"/>
        <end position="95"/>
    </location>
</feature>
<evidence type="ECO:0000313" key="3">
    <source>
        <dbReference type="Proteomes" id="UP000093000"/>
    </source>
</evidence>
<sequence length="222" mass="25299">MPNTVSEKEEQIAPLTKNNQLVSQSHRLAADQQIPMSTASSISAAPTMDYLASSRSLIQNKQPTMSRFLMSKHRTMPSTNQKEPVDSAPQHSKPMISPSIIRSEASTLPKIAPTRDKIIPQKRQLNEIFQQTTSQAPLHQQVKVIQSPNLDELQMHYPQYKARLNLNYRIGIEDYLKHPKTDTKNIEVRSDLCLKQQDEVEAYAAKDIRLQVVEIGLFKRKE</sequence>
<proteinExistence type="predicted"/>
<keyword evidence="3" id="KW-1185">Reference proteome</keyword>
<accession>A0A1C7N0C0</accession>
<comment type="caution">
    <text evidence="2">The sequence shown here is derived from an EMBL/GenBank/DDBJ whole genome shotgun (WGS) entry which is preliminary data.</text>
</comment>
<dbReference type="AlphaFoldDB" id="A0A1C7N0C0"/>
<evidence type="ECO:0000313" key="2">
    <source>
        <dbReference type="EMBL" id="OBZ82523.1"/>
    </source>
</evidence>
<name>A0A1C7N0C0_9FUNG</name>
<protein>
    <submittedName>
        <fullName evidence="2">Uncharacterized protein</fullName>
    </submittedName>
</protein>